<gene>
    <name evidence="1" type="ORF">DD235_02745</name>
</gene>
<keyword evidence="2" id="KW-1185">Reference proteome</keyword>
<dbReference type="EMBL" id="QETA01000001">
    <property type="protein sequence ID" value="PWF25102.1"/>
    <property type="molecule type" value="Genomic_DNA"/>
</dbReference>
<dbReference type="Gene3D" id="3.30.300.20">
    <property type="match status" value="1"/>
</dbReference>
<name>A0A2V1K813_9BURK</name>
<evidence type="ECO:0000313" key="1">
    <source>
        <dbReference type="EMBL" id="PWF25102.1"/>
    </source>
</evidence>
<dbReference type="Pfam" id="PF02566">
    <property type="entry name" value="OsmC"/>
    <property type="match status" value="1"/>
</dbReference>
<dbReference type="PANTHER" id="PTHR34352">
    <property type="entry name" value="PROTEIN YHFA"/>
    <property type="match status" value="1"/>
</dbReference>
<protein>
    <submittedName>
        <fullName evidence="1">Peroxiredoxin</fullName>
    </submittedName>
</protein>
<evidence type="ECO:0000313" key="2">
    <source>
        <dbReference type="Proteomes" id="UP000245212"/>
    </source>
</evidence>
<dbReference type="SUPFAM" id="SSF82784">
    <property type="entry name" value="OsmC-like"/>
    <property type="match status" value="1"/>
</dbReference>
<dbReference type="Proteomes" id="UP000245212">
    <property type="component" value="Unassembled WGS sequence"/>
</dbReference>
<accession>A0A2V1K813</accession>
<dbReference type="InterPro" id="IPR003718">
    <property type="entry name" value="OsmC/Ohr_fam"/>
</dbReference>
<dbReference type="RefSeq" id="WP_109060505.1">
    <property type="nucleotide sequence ID" value="NZ_QETA01000001.1"/>
</dbReference>
<proteinExistence type="predicted"/>
<sequence length="145" mass="15371">MECKVEWAGPSGMLFVASTGSGHVTAMDGAPEGGGNNLAPRPMEMLLAGAGGCAAYDVVLILKRGRHKVEGCRVELQAERADTDPKVFTRIRFAFTVSGRKLPLAAVERAVQLSHEKYCSASAMLGKTATLDWSVTLIDTSDTAD</sequence>
<comment type="caution">
    <text evidence="1">The sequence shown here is derived from an EMBL/GenBank/DDBJ whole genome shotgun (WGS) entry which is preliminary data.</text>
</comment>
<dbReference type="InterPro" id="IPR036102">
    <property type="entry name" value="OsmC/Ohrsf"/>
</dbReference>
<dbReference type="AlphaFoldDB" id="A0A2V1K813"/>
<reference evidence="2" key="1">
    <citation type="submission" date="2018-05" db="EMBL/GenBank/DDBJ databases">
        <authorList>
            <person name="Li Y."/>
        </authorList>
    </citation>
    <scope>NUCLEOTIDE SEQUENCE [LARGE SCALE GENOMIC DNA]</scope>
    <source>
        <strain evidence="2">3d-2-2</strain>
    </source>
</reference>
<organism evidence="1 2">
    <name type="scientific">Corticimicrobacter populi</name>
    <dbReference type="NCBI Taxonomy" id="2175229"/>
    <lineage>
        <taxon>Bacteria</taxon>
        <taxon>Pseudomonadati</taxon>
        <taxon>Pseudomonadota</taxon>
        <taxon>Betaproteobacteria</taxon>
        <taxon>Burkholderiales</taxon>
        <taxon>Alcaligenaceae</taxon>
        <taxon>Corticimicrobacter</taxon>
    </lineage>
</organism>
<dbReference type="PANTHER" id="PTHR34352:SF1">
    <property type="entry name" value="PROTEIN YHFA"/>
    <property type="match status" value="1"/>
</dbReference>
<dbReference type="InterPro" id="IPR015946">
    <property type="entry name" value="KH_dom-like_a/b"/>
</dbReference>